<sequence>MKLPLLRVTLVTLLFASPLYASVPSATTAKLRLVQKLEALVKLTENPGNIVRTVTLLASPGQLSAVCENPDLSLAGHDDRLTGKRTAVARCGMRKFYLPFSISAQGTFWVASHSLKGGEIVQQGDITPMTGSIDDLPVGLMFEARDIVGQRLLRPLSAGKPVLQNQLRQQWRLRAGQTVELVMSGPGFFIRSQGKALNNAAVDDTLRVKTTGGRNVTGKVGRDGAVTIFLEQ</sequence>
<gene>
    <name evidence="8" type="ORF">B9Q30_12985</name>
</gene>
<comment type="similarity">
    <text evidence="2 7">Belongs to the FlgA family.</text>
</comment>
<dbReference type="STRING" id="299766.BFV68_16860"/>
<dbReference type="InterPro" id="IPR039246">
    <property type="entry name" value="Flagellar_FlgA"/>
</dbReference>
<dbReference type="NCBIfam" id="TIGR03170">
    <property type="entry name" value="flgA_cterm"/>
    <property type="match status" value="1"/>
</dbReference>
<evidence type="ECO:0000256" key="2">
    <source>
        <dbReference type="ARBA" id="ARBA00010474"/>
    </source>
</evidence>
<evidence type="ECO:0000256" key="6">
    <source>
        <dbReference type="ARBA" id="ARBA00025643"/>
    </source>
</evidence>
<dbReference type="GO" id="GO:0044780">
    <property type="term" value="P:bacterial-type flagellum assembly"/>
    <property type="evidence" value="ECO:0007669"/>
    <property type="project" value="InterPro"/>
</dbReference>
<evidence type="ECO:0000256" key="7">
    <source>
        <dbReference type="RuleBase" id="RU362063"/>
    </source>
</evidence>
<dbReference type="Gene3D" id="3.90.1210.10">
    <property type="entry name" value="Antifreeze-like/N-acetylneuraminic acid synthase C-terminal domain"/>
    <property type="match status" value="1"/>
</dbReference>
<dbReference type="SMART" id="SM00858">
    <property type="entry name" value="SAF"/>
    <property type="match status" value="1"/>
</dbReference>
<comment type="subcellular location">
    <subcellularLocation>
        <location evidence="1 7">Periplasm</location>
    </subcellularLocation>
</comment>
<keyword evidence="8" id="KW-0282">Flagellum</keyword>
<dbReference type="AlphaFoldDB" id="A0A2J0PX75"/>
<dbReference type="InterPro" id="IPR017585">
    <property type="entry name" value="SAF_FlgA"/>
</dbReference>
<keyword evidence="4 7" id="KW-0732">Signal</keyword>
<keyword evidence="8" id="KW-0969">Cilium</keyword>
<dbReference type="RefSeq" id="WP_015571601.1">
    <property type="nucleotide sequence ID" value="NZ_AP022510.1"/>
</dbReference>
<dbReference type="Gene3D" id="2.30.30.760">
    <property type="match status" value="1"/>
</dbReference>
<evidence type="ECO:0000313" key="9">
    <source>
        <dbReference type="Proteomes" id="UP000229974"/>
    </source>
</evidence>
<evidence type="ECO:0000256" key="4">
    <source>
        <dbReference type="ARBA" id="ARBA00022729"/>
    </source>
</evidence>
<evidence type="ECO:0000256" key="3">
    <source>
        <dbReference type="ARBA" id="ARBA00014754"/>
    </source>
</evidence>
<dbReference type="GO" id="GO:0042597">
    <property type="term" value="C:periplasmic space"/>
    <property type="evidence" value="ECO:0007669"/>
    <property type="project" value="UniProtKB-SubCell"/>
</dbReference>
<dbReference type="CDD" id="cd11614">
    <property type="entry name" value="SAF_CpaB_FlgA_like"/>
    <property type="match status" value="1"/>
</dbReference>
<evidence type="ECO:0000256" key="5">
    <source>
        <dbReference type="ARBA" id="ARBA00022764"/>
    </source>
</evidence>
<dbReference type="PANTHER" id="PTHR36307">
    <property type="entry name" value="FLAGELLA BASAL BODY P-RING FORMATION PROTEIN FLGA"/>
    <property type="match status" value="1"/>
</dbReference>
<dbReference type="InterPro" id="IPR013974">
    <property type="entry name" value="SAF"/>
</dbReference>
<evidence type="ECO:0000313" key="8">
    <source>
        <dbReference type="EMBL" id="PJD84075.1"/>
    </source>
</evidence>
<feature type="signal peptide" evidence="7">
    <location>
        <begin position="1"/>
        <end position="21"/>
    </location>
</feature>
<feature type="chain" id="PRO_5041746234" description="Flagella basal body P-ring formation protein FlgA" evidence="7">
    <location>
        <begin position="22"/>
        <end position="232"/>
    </location>
</feature>
<keyword evidence="5 7" id="KW-0574">Periplasm</keyword>
<reference evidence="8 9" key="1">
    <citation type="journal article" date="2017" name="J. Antimicrob. Chemother.">
        <title>Characterization of the population structure, drug resistance mechanisms and plasmids of the community-associated Enterobacter cloacae complex in China.</title>
        <authorList>
            <person name="Zhou K."/>
            <person name="Yu W."/>
            <person name="Cao X."/>
            <person name="Shen P."/>
            <person name="Lu H."/>
            <person name="Luo Q."/>
            <person name="Rossen J.W.A."/>
            <person name="Xiao Y."/>
        </authorList>
    </citation>
    <scope>NUCLEOTIDE SEQUENCE [LARGE SCALE GENOMIC DNA]</scope>
    <source>
        <strain evidence="8 9">ECC904</strain>
    </source>
</reference>
<keyword evidence="7" id="KW-1005">Bacterial flagellum biogenesis</keyword>
<protein>
    <recommendedName>
        <fullName evidence="3 7">Flagella basal body P-ring formation protein FlgA</fullName>
    </recommendedName>
</protein>
<organism evidence="8 9">
    <name type="scientific">Enterobacter hormaechei</name>
    <dbReference type="NCBI Taxonomy" id="158836"/>
    <lineage>
        <taxon>Bacteria</taxon>
        <taxon>Pseudomonadati</taxon>
        <taxon>Pseudomonadota</taxon>
        <taxon>Gammaproteobacteria</taxon>
        <taxon>Enterobacterales</taxon>
        <taxon>Enterobacteriaceae</taxon>
        <taxon>Enterobacter</taxon>
        <taxon>Enterobacter cloacae complex</taxon>
    </lineage>
</organism>
<evidence type="ECO:0000256" key="1">
    <source>
        <dbReference type="ARBA" id="ARBA00004418"/>
    </source>
</evidence>
<dbReference type="Pfam" id="PF13144">
    <property type="entry name" value="ChapFlgA"/>
    <property type="match status" value="1"/>
</dbReference>
<dbReference type="EMBL" id="NEEW01000006">
    <property type="protein sequence ID" value="PJD84075.1"/>
    <property type="molecule type" value="Genomic_DNA"/>
</dbReference>
<comment type="caution">
    <text evidence="8">The sequence shown here is derived from an EMBL/GenBank/DDBJ whole genome shotgun (WGS) entry which is preliminary data.</text>
</comment>
<dbReference type="Proteomes" id="UP000229974">
    <property type="component" value="Unassembled WGS sequence"/>
</dbReference>
<name>A0A2J0PX75_9ENTR</name>
<accession>A0A2J0PX75</accession>
<comment type="function">
    <text evidence="6 7">Involved in the assembly process of the P-ring formation. It may associate with FlgF on the rod constituting a structure essential for the P-ring assembly or may act as a modulator protein for the P-ring assembly.</text>
</comment>
<dbReference type="PANTHER" id="PTHR36307:SF1">
    <property type="entry name" value="FLAGELLA BASAL BODY P-RING FORMATION PROTEIN FLGA"/>
    <property type="match status" value="1"/>
</dbReference>
<keyword evidence="8" id="KW-0966">Cell projection</keyword>
<dbReference type="OrthoDB" id="7065435at2"/>
<proteinExistence type="inferred from homology"/>